<keyword evidence="2" id="KW-1185">Reference proteome</keyword>
<gene>
    <name evidence="1" type="ORF">GSCOC_T00008890001</name>
</gene>
<evidence type="ECO:0000313" key="1">
    <source>
        <dbReference type="EMBL" id="CDP20911.1"/>
    </source>
</evidence>
<dbReference type="InParanoid" id="A0A068VJM4"/>
<dbReference type="PANTHER" id="PTHR32448">
    <property type="entry name" value="OS08G0158400 PROTEIN"/>
    <property type="match status" value="1"/>
</dbReference>
<dbReference type="AlphaFoldDB" id="A0A068VJM4"/>
<name>A0A068VJM4_COFCA</name>
<dbReference type="STRING" id="49390.A0A068VJM4"/>
<reference evidence="1" key="1">
    <citation type="submission" date="2013-11" db="EMBL/GenBank/DDBJ databases">
        <authorList>
            <person name="Genoscope - CEA"/>
        </authorList>
    </citation>
    <scope>NUCLEOTIDE SEQUENCE</scope>
    <source>
        <strain evidence="1">DH200</strain>
    </source>
</reference>
<protein>
    <submittedName>
        <fullName evidence="1">DH200=94 genomic scaffold, scaffold_2014</fullName>
    </submittedName>
</protein>
<dbReference type="EMBL" id="HG741098">
    <property type="protein sequence ID" value="CDP20911.1"/>
    <property type="molecule type" value="Genomic_DNA"/>
</dbReference>
<dbReference type="InterPro" id="IPR016169">
    <property type="entry name" value="FAD-bd_PCMH_sub2"/>
</dbReference>
<dbReference type="Gene3D" id="3.30.465.10">
    <property type="match status" value="1"/>
</dbReference>
<evidence type="ECO:0000313" key="2">
    <source>
        <dbReference type="Proteomes" id="UP000295252"/>
    </source>
</evidence>
<dbReference type="Gene3D" id="3.40.462.20">
    <property type="match status" value="1"/>
</dbReference>
<organism evidence="1 2">
    <name type="scientific">Coffea canephora</name>
    <name type="common">Robusta coffee</name>
    <dbReference type="NCBI Taxonomy" id="49390"/>
    <lineage>
        <taxon>Eukaryota</taxon>
        <taxon>Viridiplantae</taxon>
        <taxon>Streptophyta</taxon>
        <taxon>Embryophyta</taxon>
        <taxon>Tracheophyta</taxon>
        <taxon>Spermatophyta</taxon>
        <taxon>Magnoliopsida</taxon>
        <taxon>eudicotyledons</taxon>
        <taxon>Gunneridae</taxon>
        <taxon>Pentapetalae</taxon>
        <taxon>asterids</taxon>
        <taxon>lamiids</taxon>
        <taxon>Gentianales</taxon>
        <taxon>Rubiaceae</taxon>
        <taxon>Ixoroideae</taxon>
        <taxon>Gardenieae complex</taxon>
        <taxon>Bertiereae - Coffeeae clade</taxon>
        <taxon>Coffeeae</taxon>
        <taxon>Coffea</taxon>
    </lineage>
</organism>
<dbReference type="Gramene" id="CDP20911">
    <property type="protein sequence ID" value="CDP20911"/>
    <property type="gene ID" value="GSCOC_T00008890001"/>
</dbReference>
<dbReference type="PhylomeDB" id="A0A068VJM4"/>
<sequence length="71" mass="8326">MKKGFPELGLTQKDCIEMSWIESVLYIAKYPRNIQPKFLLQGKPLLNKVYFKAKSDFVKEPIKEHALEGIW</sequence>
<dbReference type="OMA" id="LEGMWKT"/>
<reference evidence="1" key="2">
    <citation type="submission" date="2015-09" db="EMBL/GenBank/DDBJ databases">
        <title>Structure and adaptive landscape of the coffee genome.</title>
        <authorList>
            <person name="Denoeud F."/>
            <person name="Wincker P."/>
            <person name="Lashermes P."/>
        </authorList>
    </citation>
    <scope>NUCLEOTIDE SEQUENCE</scope>
    <source>
        <strain evidence="1">DH200</strain>
    </source>
</reference>
<accession>A0A068VJM4</accession>
<proteinExistence type="predicted"/>
<dbReference type="OrthoDB" id="1571264at2759"/>
<dbReference type="Proteomes" id="UP000295252">
    <property type="component" value="Unassembled WGS sequence"/>
</dbReference>